<evidence type="ECO:0000313" key="2">
    <source>
        <dbReference type="EMBL" id="SJZ42069.1"/>
    </source>
</evidence>
<gene>
    <name evidence="2" type="ORF">SAMN02745126_00986</name>
</gene>
<dbReference type="EMBL" id="FUWJ01000001">
    <property type="protein sequence ID" value="SJZ42069.1"/>
    <property type="molecule type" value="Genomic_DNA"/>
</dbReference>
<evidence type="ECO:0000256" key="1">
    <source>
        <dbReference type="SAM" id="Phobius"/>
    </source>
</evidence>
<keyword evidence="1" id="KW-1133">Transmembrane helix</keyword>
<organism evidence="2 3">
    <name type="scientific">Enhydrobacter aerosaccus</name>
    <dbReference type="NCBI Taxonomy" id="225324"/>
    <lineage>
        <taxon>Bacteria</taxon>
        <taxon>Pseudomonadati</taxon>
        <taxon>Pseudomonadota</taxon>
        <taxon>Alphaproteobacteria</taxon>
        <taxon>Hyphomicrobiales</taxon>
        <taxon>Enhydrobacter</taxon>
    </lineage>
</organism>
<keyword evidence="3" id="KW-1185">Reference proteome</keyword>
<accession>A0A1T4KI18</accession>
<keyword evidence="1" id="KW-0812">Transmembrane</keyword>
<proteinExistence type="predicted"/>
<dbReference type="AlphaFoldDB" id="A0A1T4KI18"/>
<dbReference type="OrthoDB" id="7376457at2"/>
<keyword evidence="1" id="KW-0472">Membrane</keyword>
<dbReference type="RefSeq" id="WP_085932663.1">
    <property type="nucleotide sequence ID" value="NZ_FUWJ01000001.1"/>
</dbReference>
<sequence>MTGATVAIGILAVLMSTLATLSNLVIAREFPAHDPRRDLYLPLDQSMRVSQYRQAAKLFYLQALVLWGLFCILLITKLLFSL</sequence>
<name>A0A1T4KI18_9HYPH</name>
<reference evidence="3" key="1">
    <citation type="submission" date="2017-02" db="EMBL/GenBank/DDBJ databases">
        <authorList>
            <person name="Varghese N."/>
            <person name="Submissions S."/>
        </authorList>
    </citation>
    <scope>NUCLEOTIDE SEQUENCE [LARGE SCALE GENOMIC DNA]</scope>
    <source>
        <strain evidence="3">ATCC 27094</strain>
    </source>
</reference>
<dbReference type="Proteomes" id="UP000190092">
    <property type="component" value="Unassembled WGS sequence"/>
</dbReference>
<feature type="transmembrane region" description="Helical" evidence="1">
    <location>
        <begin position="59"/>
        <end position="80"/>
    </location>
</feature>
<protein>
    <submittedName>
        <fullName evidence="2">Uncharacterized protein</fullName>
    </submittedName>
</protein>
<evidence type="ECO:0000313" key="3">
    <source>
        <dbReference type="Proteomes" id="UP000190092"/>
    </source>
</evidence>